<evidence type="ECO:0000256" key="2">
    <source>
        <dbReference type="ARBA" id="ARBA00023043"/>
    </source>
</evidence>
<keyword evidence="1" id="KW-0677">Repeat</keyword>
<dbReference type="SMART" id="SM00248">
    <property type="entry name" value="ANK"/>
    <property type="match status" value="5"/>
</dbReference>
<dbReference type="PANTHER" id="PTHR24198">
    <property type="entry name" value="ANKYRIN REPEAT AND PROTEIN KINASE DOMAIN-CONTAINING PROTEIN"/>
    <property type="match status" value="1"/>
</dbReference>
<dbReference type="EMBL" id="CABVLZ010000010">
    <property type="protein sequence ID" value="VVU95766.1"/>
    <property type="molecule type" value="Genomic_DNA"/>
</dbReference>
<organism evidence="3">
    <name type="scientific">seawater metagenome</name>
    <dbReference type="NCBI Taxonomy" id="1561972"/>
    <lineage>
        <taxon>unclassified sequences</taxon>
        <taxon>metagenomes</taxon>
        <taxon>ecological metagenomes</taxon>
    </lineage>
</organism>
<evidence type="ECO:0000313" key="3">
    <source>
        <dbReference type="EMBL" id="VVU95766.1"/>
    </source>
</evidence>
<dbReference type="PANTHER" id="PTHR24198:SF165">
    <property type="entry name" value="ANKYRIN REPEAT-CONTAINING PROTEIN-RELATED"/>
    <property type="match status" value="1"/>
</dbReference>
<dbReference type="SUPFAM" id="SSF48403">
    <property type="entry name" value="Ankyrin repeat"/>
    <property type="match status" value="1"/>
</dbReference>
<evidence type="ECO:0000256" key="1">
    <source>
        <dbReference type="ARBA" id="ARBA00022737"/>
    </source>
</evidence>
<dbReference type="PROSITE" id="PS50088">
    <property type="entry name" value="ANK_REPEAT"/>
    <property type="match status" value="2"/>
</dbReference>
<protein>
    <submittedName>
        <fullName evidence="3">Ankyrin repeats (3 copies)</fullName>
    </submittedName>
</protein>
<reference evidence="3" key="1">
    <citation type="submission" date="2019-09" db="EMBL/GenBank/DDBJ databases">
        <authorList>
            <person name="Needham M D."/>
        </authorList>
    </citation>
    <scope>NUCLEOTIDE SEQUENCE</scope>
</reference>
<keyword evidence="2" id="KW-0040">ANK repeat</keyword>
<gene>
    <name evidence="3" type="ORF">CPAV1605_1522</name>
</gene>
<dbReference type="InterPro" id="IPR036770">
    <property type="entry name" value="Ankyrin_rpt-contain_sf"/>
</dbReference>
<dbReference type="AlphaFoldDB" id="A0A5E8CKM4"/>
<accession>A0A5E8CKM4</accession>
<proteinExistence type="predicted"/>
<dbReference type="InterPro" id="IPR002110">
    <property type="entry name" value="Ankyrin_rpt"/>
</dbReference>
<dbReference type="Gene3D" id="1.25.40.20">
    <property type="entry name" value="Ankyrin repeat-containing domain"/>
    <property type="match status" value="2"/>
</dbReference>
<name>A0A5E8CKM4_9ZZZZ</name>
<sequence>MEDINLKNLMNIIFPKTEALIDKYDINDIDYLYYCLTHSNIDIIFKKLNQDIPNVIIINDELIIEDLENKNLKLIGKKRTSNKINDIVTNNCIDTIILPLTLIQEDNSCHFNFIVIKVNDKIIYRYEPHGKILSKYDKVQKKIDTILFEFFMLSCKIPNLSNYNYFNIDESNPNLGPQEIIINKNNGEYYLGCCAFWGLCYLIINIIPKKVVDSRLQEFDNNISISKMKTKTKKGKDLYFKLYQDKIHLAMVTIMKNMYLWLQEIWANNILEFSLHRIINPFSKKESMIQVATLQNMLDQYPEIIDYVEDGLAVIHIAAKIGLYNITKILIDTGCDIDIPSDVDQETPLHLCIKFKEIGTKKDHNNIFSYLIQNNVNINCEDKNGITPLFLAVAKNDIEIVNELINLNANINTYSTLGKNILHYLCSTPLFFKLSSDNIGLIEKFVELGISLDEGDIYHRTPLHLACENLNYDYVKDIIEICNKYELNLLDYKDMKNQTPYQTVLNTNMYGSQLNNYINHKDFIIKNKSIPKINEEDNSCDIRIKIEKYYQNQKKLLLGIF</sequence>
<dbReference type="PROSITE" id="PS50297">
    <property type="entry name" value="ANK_REP_REGION"/>
    <property type="match status" value="2"/>
</dbReference>
<dbReference type="Pfam" id="PF12796">
    <property type="entry name" value="Ank_2"/>
    <property type="match status" value="1"/>
</dbReference>